<evidence type="ECO:0000313" key="4">
    <source>
        <dbReference type="EMBL" id="CAK9113973.1"/>
    </source>
</evidence>
<evidence type="ECO:0000256" key="2">
    <source>
        <dbReference type="SAM" id="Phobius"/>
    </source>
</evidence>
<evidence type="ECO:0000259" key="3">
    <source>
        <dbReference type="Pfam" id="PF03807"/>
    </source>
</evidence>
<comment type="caution">
    <text evidence="4">The sequence shown here is derived from an EMBL/GenBank/DDBJ whole genome shotgun (WGS) entry which is preliminary data.</text>
</comment>
<feature type="transmembrane region" description="Helical" evidence="2">
    <location>
        <begin position="283"/>
        <end position="302"/>
    </location>
</feature>
<dbReference type="EMBL" id="CAXAMN010027928">
    <property type="protein sequence ID" value="CAK9113973.1"/>
    <property type="molecule type" value="Genomic_DNA"/>
</dbReference>
<name>A0ABP0SNX7_9DINO</name>
<proteinExistence type="inferred from homology"/>
<gene>
    <name evidence="4" type="ORF">CCMP2556_LOCUS52727</name>
</gene>
<dbReference type="Pfam" id="PF03807">
    <property type="entry name" value="F420_oxidored"/>
    <property type="match status" value="1"/>
</dbReference>
<keyword evidence="2" id="KW-1133">Transmembrane helix</keyword>
<keyword evidence="2" id="KW-0472">Membrane</keyword>
<dbReference type="InterPro" id="IPR036291">
    <property type="entry name" value="NAD(P)-bd_dom_sf"/>
</dbReference>
<feature type="domain" description="Pyrroline-5-carboxylate reductase catalytic N-terminal" evidence="3">
    <location>
        <begin position="6"/>
        <end position="103"/>
    </location>
</feature>
<comment type="similarity">
    <text evidence="1">Belongs to the pyrroline-5-carboxylate reductase family.</text>
</comment>
<accession>A0ABP0SNX7</accession>
<evidence type="ECO:0000256" key="1">
    <source>
        <dbReference type="ARBA" id="ARBA00005525"/>
    </source>
</evidence>
<dbReference type="SUPFAM" id="SSF51735">
    <property type="entry name" value="NAD(P)-binding Rossmann-fold domains"/>
    <property type="match status" value="1"/>
</dbReference>
<organism evidence="4 5">
    <name type="scientific">Durusdinium trenchii</name>
    <dbReference type="NCBI Taxonomy" id="1381693"/>
    <lineage>
        <taxon>Eukaryota</taxon>
        <taxon>Sar</taxon>
        <taxon>Alveolata</taxon>
        <taxon>Dinophyceae</taxon>
        <taxon>Suessiales</taxon>
        <taxon>Symbiodiniaceae</taxon>
        <taxon>Durusdinium</taxon>
    </lineage>
</organism>
<protein>
    <recommendedName>
        <fullName evidence="3">Pyrroline-5-carboxylate reductase catalytic N-terminal domain-containing protein</fullName>
    </recommendedName>
</protein>
<dbReference type="Proteomes" id="UP001642484">
    <property type="component" value="Unassembled WGS sequence"/>
</dbReference>
<reference evidence="4 5" key="1">
    <citation type="submission" date="2024-02" db="EMBL/GenBank/DDBJ databases">
        <authorList>
            <person name="Chen Y."/>
            <person name="Shah S."/>
            <person name="Dougan E. K."/>
            <person name="Thang M."/>
            <person name="Chan C."/>
        </authorList>
    </citation>
    <scope>NUCLEOTIDE SEQUENCE [LARGE SCALE GENOMIC DNA]</scope>
</reference>
<keyword evidence="2" id="KW-0812">Transmembrane</keyword>
<dbReference type="PANTHER" id="PTHR11645:SF13">
    <property type="entry name" value="PYRROLINE-5-CARBOXYLATE REDUCTASE CATALYTIC N-TERMINAL DOMAIN-CONTAINING PROTEIN"/>
    <property type="match status" value="1"/>
</dbReference>
<evidence type="ECO:0000313" key="5">
    <source>
        <dbReference type="Proteomes" id="UP001642484"/>
    </source>
</evidence>
<dbReference type="PANTHER" id="PTHR11645">
    <property type="entry name" value="PYRROLINE-5-CARBOXYLATE REDUCTASE"/>
    <property type="match status" value="1"/>
</dbReference>
<dbReference type="Gene3D" id="3.40.50.720">
    <property type="entry name" value="NAD(P)-binding Rossmann-like Domain"/>
    <property type="match status" value="1"/>
</dbReference>
<sequence>MPSCVLGVIGVGTIASAAIKGLCNPELPKDLGLRQIVLSPRNALKAQELQESFPALVRVAESNQEVVQCSDWILLSVLPKQALAVLSELEFRKGQEVISMMAGISLSQLRQHCQATVSVAIPYPAIAHRHGAALLLQPGKAALAIFQTLGRCVTVEDEGNFRQLMGVSGLMGNFYKQQLTVQQWLTTHGISGDTAAAWTTASFAAWAEDSGGAAEATLARLLAEQTPGGLNEKVWQLLDEDGANQALTHAMACVHRRLQDGHFDPDLAPARQRLRRQRSAQRGAFVAGAAAMAAVAAVLLALRPKL</sequence>
<keyword evidence="5" id="KW-1185">Reference proteome</keyword>
<dbReference type="InterPro" id="IPR028939">
    <property type="entry name" value="P5C_Rdtase_cat_N"/>
</dbReference>